<name>A0ABR0XMQ1_REHGL</name>
<dbReference type="Gene3D" id="3.30.460.10">
    <property type="entry name" value="Beta Polymerase, domain 2"/>
    <property type="match status" value="1"/>
</dbReference>
<comment type="caution">
    <text evidence="2">The sequence shown here is derived from an EMBL/GenBank/DDBJ whole genome shotgun (WGS) entry which is preliminary data.</text>
</comment>
<evidence type="ECO:0000313" key="2">
    <source>
        <dbReference type="EMBL" id="KAK6160374.1"/>
    </source>
</evidence>
<dbReference type="PANTHER" id="PTHR21043:SF0">
    <property type="entry name" value="MITOCHONDRIAL ASSEMBLY OF RIBOSOMAL LARGE SUBUNIT PROTEIN 1"/>
    <property type="match status" value="1"/>
</dbReference>
<dbReference type="Pfam" id="PF02410">
    <property type="entry name" value="RsfS"/>
    <property type="match status" value="1"/>
</dbReference>
<dbReference type="InterPro" id="IPR004394">
    <property type="entry name" value="Iojap/RsfS/C7orf30"/>
</dbReference>
<dbReference type="EMBL" id="JABTTQ020000003">
    <property type="protein sequence ID" value="KAK6160374.1"/>
    <property type="molecule type" value="Genomic_DNA"/>
</dbReference>
<organism evidence="2 3">
    <name type="scientific">Rehmannia glutinosa</name>
    <name type="common">Chinese foxglove</name>
    <dbReference type="NCBI Taxonomy" id="99300"/>
    <lineage>
        <taxon>Eukaryota</taxon>
        <taxon>Viridiplantae</taxon>
        <taxon>Streptophyta</taxon>
        <taxon>Embryophyta</taxon>
        <taxon>Tracheophyta</taxon>
        <taxon>Spermatophyta</taxon>
        <taxon>Magnoliopsida</taxon>
        <taxon>eudicotyledons</taxon>
        <taxon>Gunneridae</taxon>
        <taxon>Pentapetalae</taxon>
        <taxon>asterids</taxon>
        <taxon>lamiids</taxon>
        <taxon>Lamiales</taxon>
        <taxon>Orobanchaceae</taxon>
        <taxon>Rehmannieae</taxon>
        <taxon>Rehmannia</taxon>
    </lineage>
</organism>
<sequence>MLSALRGRVLSSSSSPITHQWKSLASSSSSSLTFSRYFSSLPPNSFDSNSIEKNKELLSLAEVEKILNDVGADDVQVIPAPGRCEFTDYMVIATGRSPWHVRNISQALIYKAALFGIIHIFFVKVKQKQRGAKRMSLPTVVGQEGGKWIVIDSGTLIVHAVDEKARAYYNFEGLWNSNTSNIEHTQDLEKAFVKVRKKNNSKKPSQARA</sequence>
<protein>
    <submittedName>
        <fullName evidence="2">Uncharacterized protein</fullName>
    </submittedName>
</protein>
<keyword evidence="3" id="KW-1185">Reference proteome</keyword>
<dbReference type="SUPFAM" id="SSF81301">
    <property type="entry name" value="Nucleotidyltransferase"/>
    <property type="match status" value="1"/>
</dbReference>
<proteinExistence type="inferred from homology"/>
<dbReference type="PANTHER" id="PTHR21043">
    <property type="entry name" value="IOJAP SUPERFAMILY ORTHOLOG"/>
    <property type="match status" value="1"/>
</dbReference>
<gene>
    <name evidence="2" type="ORF">DH2020_003755</name>
</gene>
<comment type="similarity">
    <text evidence="1">Belongs to the Iojap/RsfS family.</text>
</comment>
<accession>A0ABR0XMQ1</accession>
<dbReference type="HAMAP" id="MF_01477">
    <property type="entry name" value="Iojap_RsfS"/>
    <property type="match status" value="1"/>
</dbReference>
<dbReference type="Proteomes" id="UP001318860">
    <property type="component" value="Unassembled WGS sequence"/>
</dbReference>
<evidence type="ECO:0000256" key="1">
    <source>
        <dbReference type="ARBA" id="ARBA00010574"/>
    </source>
</evidence>
<dbReference type="InterPro" id="IPR043519">
    <property type="entry name" value="NT_sf"/>
</dbReference>
<evidence type="ECO:0000313" key="3">
    <source>
        <dbReference type="Proteomes" id="UP001318860"/>
    </source>
</evidence>
<reference evidence="2 3" key="1">
    <citation type="journal article" date="2021" name="Comput. Struct. Biotechnol. J.">
        <title>De novo genome assembly of the potent medicinal plant Rehmannia glutinosa using nanopore technology.</title>
        <authorList>
            <person name="Ma L."/>
            <person name="Dong C."/>
            <person name="Song C."/>
            <person name="Wang X."/>
            <person name="Zheng X."/>
            <person name="Niu Y."/>
            <person name="Chen S."/>
            <person name="Feng W."/>
        </authorList>
    </citation>
    <scope>NUCLEOTIDE SEQUENCE [LARGE SCALE GENOMIC DNA]</scope>
    <source>
        <strain evidence="2">DH-2019</strain>
    </source>
</reference>